<dbReference type="PANTHER" id="PTHR43539">
    <property type="entry name" value="FLAVIN-BINDING MONOOXYGENASE-LIKE PROTEIN (AFU_ORTHOLOGUE AFUA_4G09220)"/>
    <property type="match status" value="1"/>
</dbReference>
<dbReference type="Gene3D" id="3.50.50.60">
    <property type="entry name" value="FAD/NAD(P)-binding domain"/>
    <property type="match status" value="1"/>
</dbReference>
<gene>
    <name evidence="2" type="ORF">C1E23_16385</name>
</gene>
<sequence>MKLSTDALIIGAGHIGLVLGHYLQARNVDFQIVEAHNKVGEQWRKRYQGLSLFTPNSLNKLPNFHQPSSKNTYLTKDEFADYLAEFAKHADLPLSINCKVIGITYDDAIGFRIKTTKGEVKAKTVVLATGAFSTPLRLSDKQTRFQQLDLNELESMAFRNKHIVVAGDGASGRQIAKTLSQHNKVYLAQGKQRFLFSQSVLGISTFWLLKLFGFLRIPKQFKLANWLKHRDPFPDTGINYKKLRQLGVQLVSRVSAVEYNQVVLDDGNCINPDILISAIGYQQGYDIIQIPEIKTDCKTLDVASSEQMGLFQIGQPWQHNRASGLIYGADYESKKLLRKLGLT</sequence>
<dbReference type="Pfam" id="PF13738">
    <property type="entry name" value="Pyr_redox_3"/>
    <property type="match status" value="1"/>
</dbReference>
<reference evidence="2 3" key="1">
    <citation type="submission" date="2018-01" db="EMBL/GenBank/DDBJ databases">
        <title>Co-occurrence of chitin degradation, pigmentation and bioactivity in marine Pseudoalteromonas.</title>
        <authorList>
            <person name="Paulsen S."/>
            <person name="Gram L."/>
            <person name="Machado H."/>
        </authorList>
    </citation>
    <scope>NUCLEOTIDE SEQUENCE [LARGE SCALE GENOMIC DNA]</scope>
    <source>
        <strain evidence="2 3">S3898</strain>
    </source>
</reference>
<dbReference type="Proteomes" id="UP000291338">
    <property type="component" value="Unassembled WGS sequence"/>
</dbReference>
<dbReference type="GO" id="GO:0004497">
    <property type="term" value="F:monooxygenase activity"/>
    <property type="evidence" value="ECO:0007669"/>
    <property type="project" value="TreeGrafter"/>
</dbReference>
<dbReference type="GO" id="GO:0050660">
    <property type="term" value="F:flavin adenine dinucleotide binding"/>
    <property type="evidence" value="ECO:0007669"/>
    <property type="project" value="TreeGrafter"/>
</dbReference>
<comment type="caution">
    <text evidence="2">The sequence shown here is derived from an EMBL/GenBank/DDBJ whole genome shotgun (WGS) entry which is preliminary data.</text>
</comment>
<evidence type="ECO:0000313" key="3">
    <source>
        <dbReference type="Proteomes" id="UP000291338"/>
    </source>
</evidence>
<dbReference type="PRINTS" id="PR00368">
    <property type="entry name" value="FADPNR"/>
</dbReference>
<dbReference type="EMBL" id="PPSX01000067">
    <property type="protein sequence ID" value="RZQ52054.1"/>
    <property type="molecule type" value="Genomic_DNA"/>
</dbReference>
<dbReference type="InterPro" id="IPR036188">
    <property type="entry name" value="FAD/NAD-bd_sf"/>
</dbReference>
<dbReference type="PRINTS" id="PR00469">
    <property type="entry name" value="PNDRDTASEII"/>
</dbReference>
<keyword evidence="1" id="KW-0560">Oxidoreductase</keyword>
<evidence type="ECO:0000256" key="1">
    <source>
        <dbReference type="ARBA" id="ARBA00023002"/>
    </source>
</evidence>
<dbReference type="SUPFAM" id="SSF51905">
    <property type="entry name" value="FAD/NAD(P)-binding domain"/>
    <property type="match status" value="2"/>
</dbReference>
<organism evidence="2 3">
    <name type="scientific">Pseudoalteromonas phenolica</name>
    <dbReference type="NCBI Taxonomy" id="161398"/>
    <lineage>
        <taxon>Bacteria</taxon>
        <taxon>Pseudomonadati</taxon>
        <taxon>Pseudomonadota</taxon>
        <taxon>Gammaproteobacteria</taxon>
        <taxon>Alteromonadales</taxon>
        <taxon>Pseudoalteromonadaceae</taxon>
        <taxon>Pseudoalteromonas</taxon>
    </lineage>
</organism>
<protein>
    <submittedName>
        <fullName evidence="2">Uncharacterized protein</fullName>
    </submittedName>
</protein>
<name>A0A4Q7IIW4_9GAMM</name>
<dbReference type="PANTHER" id="PTHR43539:SF78">
    <property type="entry name" value="FLAVIN-CONTAINING MONOOXYGENASE"/>
    <property type="match status" value="1"/>
</dbReference>
<dbReference type="AlphaFoldDB" id="A0A4Q7IIW4"/>
<dbReference type="InterPro" id="IPR050982">
    <property type="entry name" value="Auxin_biosynth/cation_transpt"/>
</dbReference>
<dbReference type="RefSeq" id="WP_130256597.1">
    <property type="nucleotide sequence ID" value="NZ_PPSX01000067.1"/>
</dbReference>
<proteinExistence type="predicted"/>
<accession>A0A4Q7IIW4</accession>
<evidence type="ECO:0000313" key="2">
    <source>
        <dbReference type="EMBL" id="RZQ52054.1"/>
    </source>
</evidence>